<sequence length="70" mass="8145">MPLIVNRIYYQLHILKIIYKIGEQLNSKTYGKYLFNACSFLITFIELIIEYTTDDASAPSANILKITNRK</sequence>
<keyword evidence="2" id="KW-1185">Reference proteome</keyword>
<gene>
    <name evidence="1" type="ORF">Q766_01420</name>
</gene>
<proteinExistence type="predicted"/>
<evidence type="ECO:0000313" key="2">
    <source>
        <dbReference type="Proteomes" id="UP000030111"/>
    </source>
</evidence>
<reference evidence="1 2" key="1">
    <citation type="submission" date="2013-09" db="EMBL/GenBank/DDBJ databases">
        <authorList>
            <person name="Zeng Z."/>
            <person name="Chen C."/>
        </authorList>
    </citation>
    <scope>NUCLEOTIDE SEQUENCE [LARGE SCALE GENOMIC DNA]</scope>
    <source>
        <strain evidence="1 2">WB 4.1-42</strain>
    </source>
</reference>
<organism evidence="1 2">
    <name type="scientific">Flavobacterium subsaxonicum WB 4.1-42 = DSM 21790</name>
    <dbReference type="NCBI Taxonomy" id="1121898"/>
    <lineage>
        <taxon>Bacteria</taxon>
        <taxon>Pseudomonadati</taxon>
        <taxon>Bacteroidota</taxon>
        <taxon>Flavobacteriia</taxon>
        <taxon>Flavobacteriales</taxon>
        <taxon>Flavobacteriaceae</taxon>
        <taxon>Flavobacterium</taxon>
    </lineage>
</organism>
<comment type="caution">
    <text evidence="1">The sequence shown here is derived from an EMBL/GenBank/DDBJ whole genome shotgun (WGS) entry which is preliminary data.</text>
</comment>
<name>A0A0A2MT80_9FLAO</name>
<dbReference type="EMBL" id="JRLY01000001">
    <property type="protein sequence ID" value="KGO94801.1"/>
    <property type="molecule type" value="Genomic_DNA"/>
</dbReference>
<accession>A0A0A2MT80</accession>
<protein>
    <submittedName>
        <fullName evidence="1">Uncharacterized protein</fullName>
    </submittedName>
</protein>
<dbReference type="Proteomes" id="UP000030111">
    <property type="component" value="Unassembled WGS sequence"/>
</dbReference>
<evidence type="ECO:0000313" key="1">
    <source>
        <dbReference type="EMBL" id="KGO94801.1"/>
    </source>
</evidence>
<dbReference type="AlphaFoldDB" id="A0A0A2MT80"/>